<dbReference type="OrthoDB" id="2687876at2759"/>
<keyword evidence="3" id="KW-1185">Reference proteome</keyword>
<evidence type="ECO:0000313" key="2">
    <source>
        <dbReference type="EMBL" id="KAF2966114.1"/>
    </source>
</evidence>
<dbReference type="PROSITE" id="PS50181">
    <property type="entry name" value="FBOX"/>
    <property type="match status" value="1"/>
</dbReference>
<evidence type="ECO:0000313" key="3">
    <source>
        <dbReference type="Proteomes" id="UP000481858"/>
    </source>
</evidence>
<proteinExistence type="predicted"/>
<sequence>MEVYGHALSENFIAKLTRFPEVELWGVLKRSPDTEPRKPCREPGHPSLGPLGNLPLELLFNVIECLDFRSLLRLMRVSLQWKVAVEALPAYVALIKHARGQLNTLGLTGIIKHHTVSALYGALLSQKCASCFEFGGFLFLPTCERICFTCLLHNKAYWMLPTSMAKECFSLTYAELNTLPILQAIPGSYFVGSQRTQRFPIPLVSVKQAKQLANKVHGSARMTAIKYVESKPVHNEMYHQLHRASLDPPGCDLSRVRLKFHPVDDEYCGTAAIRFPYVKAGRADSGRLCRGCEYISRNFDSLPDDIRAQTVPAGVDKSIPLRAIATRLRSRRGFADHISNCYGVKRLLAQEKA</sequence>
<dbReference type="InterPro" id="IPR001810">
    <property type="entry name" value="F-box_dom"/>
</dbReference>
<dbReference type="SMART" id="SM00256">
    <property type="entry name" value="FBOX"/>
    <property type="match status" value="1"/>
</dbReference>
<dbReference type="InterPro" id="IPR036047">
    <property type="entry name" value="F-box-like_dom_sf"/>
</dbReference>
<dbReference type="Gene3D" id="1.20.1280.50">
    <property type="match status" value="1"/>
</dbReference>
<accession>A0A7C8MUX0</accession>
<reference evidence="2 3" key="1">
    <citation type="submission" date="2019-12" db="EMBL/GenBank/DDBJ databases">
        <title>Draft genome sequence of the ascomycete Xylaria multiplex DSM 110363.</title>
        <authorList>
            <person name="Buettner E."/>
            <person name="Kellner H."/>
        </authorList>
    </citation>
    <scope>NUCLEOTIDE SEQUENCE [LARGE SCALE GENOMIC DNA]</scope>
    <source>
        <strain evidence="2 3">DSM 110363</strain>
    </source>
</reference>
<dbReference type="AlphaFoldDB" id="A0A7C8MUX0"/>
<dbReference type="SUPFAM" id="SSF81383">
    <property type="entry name" value="F-box domain"/>
    <property type="match status" value="1"/>
</dbReference>
<protein>
    <recommendedName>
        <fullName evidence="1">F-box domain-containing protein</fullName>
    </recommendedName>
</protein>
<organism evidence="2 3">
    <name type="scientific">Xylaria multiplex</name>
    <dbReference type="NCBI Taxonomy" id="323545"/>
    <lineage>
        <taxon>Eukaryota</taxon>
        <taxon>Fungi</taxon>
        <taxon>Dikarya</taxon>
        <taxon>Ascomycota</taxon>
        <taxon>Pezizomycotina</taxon>
        <taxon>Sordariomycetes</taxon>
        <taxon>Xylariomycetidae</taxon>
        <taxon>Xylariales</taxon>
        <taxon>Xylariaceae</taxon>
        <taxon>Xylaria</taxon>
    </lineage>
</organism>
<dbReference type="EMBL" id="WUBL01000097">
    <property type="protein sequence ID" value="KAF2966114.1"/>
    <property type="molecule type" value="Genomic_DNA"/>
</dbReference>
<dbReference type="Pfam" id="PF00646">
    <property type="entry name" value="F-box"/>
    <property type="match status" value="1"/>
</dbReference>
<comment type="caution">
    <text evidence="2">The sequence shown here is derived from an EMBL/GenBank/DDBJ whole genome shotgun (WGS) entry which is preliminary data.</text>
</comment>
<evidence type="ECO:0000259" key="1">
    <source>
        <dbReference type="PROSITE" id="PS50181"/>
    </source>
</evidence>
<dbReference type="InParanoid" id="A0A7C8MUX0"/>
<gene>
    <name evidence="2" type="ORF">GQX73_g7463</name>
</gene>
<feature type="domain" description="F-box" evidence="1">
    <location>
        <begin position="48"/>
        <end position="94"/>
    </location>
</feature>
<dbReference type="Proteomes" id="UP000481858">
    <property type="component" value="Unassembled WGS sequence"/>
</dbReference>
<name>A0A7C8MUX0_9PEZI</name>